<proteinExistence type="predicted"/>
<reference evidence="3" key="1">
    <citation type="submission" date="2017-02" db="UniProtKB">
        <authorList>
            <consortium name="WormBaseParasite"/>
        </authorList>
    </citation>
    <scope>IDENTIFICATION</scope>
</reference>
<accession>A0A0M3IMF8</accession>
<evidence type="ECO:0000256" key="1">
    <source>
        <dbReference type="SAM" id="MobiDB-lite"/>
    </source>
</evidence>
<sequence length="111" mass="11835">MKRKITDETANSDRIGEVCAESNSENVASSSSSSSANAGVPDNTKCANKEEGASKRKRGRPRKAEPINIPSTSDRYHSHDNLANETQALLESANAVHSEHAVGTIPAYVVL</sequence>
<name>A0A0M3IMF8_ASCLU</name>
<dbReference type="WBParaSite" id="ALUE_0001993601-mRNA-1">
    <property type="protein sequence ID" value="ALUE_0001993601-mRNA-1"/>
    <property type="gene ID" value="ALUE_0001993601"/>
</dbReference>
<feature type="compositionally biased region" description="Low complexity" evidence="1">
    <location>
        <begin position="20"/>
        <end position="38"/>
    </location>
</feature>
<protein>
    <submittedName>
        <fullName evidence="3">Homeodomain GLABROUS 2</fullName>
    </submittedName>
</protein>
<keyword evidence="2" id="KW-1185">Reference proteome</keyword>
<feature type="region of interest" description="Disordered" evidence="1">
    <location>
        <begin position="1"/>
        <end position="78"/>
    </location>
</feature>
<evidence type="ECO:0000313" key="3">
    <source>
        <dbReference type="WBParaSite" id="ALUE_0001993601-mRNA-1"/>
    </source>
</evidence>
<organism evidence="2 3">
    <name type="scientific">Ascaris lumbricoides</name>
    <name type="common">Giant roundworm</name>
    <dbReference type="NCBI Taxonomy" id="6252"/>
    <lineage>
        <taxon>Eukaryota</taxon>
        <taxon>Metazoa</taxon>
        <taxon>Ecdysozoa</taxon>
        <taxon>Nematoda</taxon>
        <taxon>Chromadorea</taxon>
        <taxon>Rhabditida</taxon>
        <taxon>Spirurina</taxon>
        <taxon>Ascaridomorpha</taxon>
        <taxon>Ascaridoidea</taxon>
        <taxon>Ascarididae</taxon>
        <taxon>Ascaris</taxon>
    </lineage>
</organism>
<dbReference type="AlphaFoldDB" id="A0A0M3IMF8"/>
<evidence type="ECO:0000313" key="2">
    <source>
        <dbReference type="Proteomes" id="UP000036681"/>
    </source>
</evidence>
<dbReference type="Proteomes" id="UP000036681">
    <property type="component" value="Unplaced"/>
</dbReference>